<gene>
    <name evidence="3" type="ORF">S12H4_10452</name>
</gene>
<feature type="domain" description="K Homology" evidence="2">
    <location>
        <begin position="69"/>
        <end position="140"/>
    </location>
</feature>
<accession>X1RK09</accession>
<keyword evidence="1" id="KW-0694">RNA-binding</keyword>
<dbReference type="PANTHER" id="PTHR12826">
    <property type="entry name" value="RIBONUCLEASE Y"/>
    <property type="match status" value="1"/>
</dbReference>
<evidence type="ECO:0000256" key="1">
    <source>
        <dbReference type="ARBA" id="ARBA00022884"/>
    </source>
</evidence>
<dbReference type="SMART" id="SM00322">
    <property type="entry name" value="KH"/>
    <property type="match status" value="1"/>
</dbReference>
<evidence type="ECO:0000313" key="3">
    <source>
        <dbReference type="EMBL" id="GAI63470.1"/>
    </source>
</evidence>
<dbReference type="GO" id="GO:0003723">
    <property type="term" value="F:RNA binding"/>
    <property type="evidence" value="ECO:0007669"/>
    <property type="project" value="UniProtKB-KW"/>
</dbReference>
<dbReference type="InterPro" id="IPR004087">
    <property type="entry name" value="KH_dom"/>
</dbReference>
<dbReference type="SUPFAM" id="SSF54791">
    <property type="entry name" value="Eukaryotic type KH-domain (KH-domain type I)"/>
    <property type="match status" value="1"/>
</dbReference>
<dbReference type="InterPro" id="IPR036612">
    <property type="entry name" value="KH_dom_type_1_sf"/>
</dbReference>
<dbReference type="Gene3D" id="3.30.1370.10">
    <property type="entry name" value="K Homology domain, type 1"/>
    <property type="match status" value="1"/>
</dbReference>
<reference evidence="3" key="1">
    <citation type="journal article" date="2014" name="Front. Microbiol.">
        <title>High frequency of phylogenetically diverse reductive dehalogenase-homologous genes in deep subseafloor sedimentary metagenomes.</title>
        <authorList>
            <person name="Kawai M."/>
            <person name="Futagami T."/>
            <person name="Toyoda A."/>
            <person name="Takaki Y."/>
            <person name="Nishi S."/>
            <person name="Hori S."/>
            <person name="Arai W."/>
            <person name="Tsubouchi T."/>
            <person name="Morono Y."/>
            <person name="Uchiyama I."/>
            <person name="Ito T."/>
            <person name="Fujiyama A."/>
            <person name="Inagaki F."/>
            <person name="Takami H."/>
        </authorList>
    </citation>
    <scope>NUCLEOTIDE SEQUENCE</scope>
    <source>
        <strain evidence="3">Expedition CK06-06</strain>
    </source>
</reference>
<dbReference type="PANTHER" id="PTHR12826:SF13">
    <property type="entry name" value="RNA-BINDING PROTEIN PNO1"/>
    <property type="match status" value="1"/>
</dbReference>
<dbReference type="Pfam" id="PF22891">
    <property type="entry name" value="KH_PNO1_2nd"/>
    <property type="match status" value="1"/>
</dbReference>
<dbReference type="AlphaFoldDB" id="X1RK09"/>
<proteinExistence type="predicted"/>
<dbReference type="EMBL" id="BARW01004473">
    <property type="protein sequence ID" value="GAI63470.1"/>
    <property type="molecule type" value="Genomic_DNA"/>
</dbReference>
<name>X1RK09_9ZZZZ</name>
<comment type="caution">
    <text evidence="3">The sequence shown here is derived from an EMBL/GenBank/DDBJ whole genome shotgun (WGS) entry which is preliminary data.</text>
</comment>
<protein>
    <recommendedName>
        <fullName evidence="2">K Homology domain-containing protein</fullName>
    </recommendedName>
</protein>
<evidence type="ECO:0000259" key="2">
    <source>
        <dbReference type="SMART" id="SM00322"/>
    </source>
</evidence>
<feature type="non-terminal residue" evidence="3">
    <location>
        <position position="163"/>
    </location>
</feature>
<sequence>MKTILSEKLPRILKNKKRLEEKLNVKITNRGKEVKITGKPTDEYIAEKVIDALNFGFPFSIAILIKEEDLLLEILNIKDYTTRKDLKRIRARIIGKEGKTLKTLSHLTRCYFEIKDNYISIIGAPEFIENAQESVISIIKGAKQSNVYAHLEKTQIKPALDLG</sequence>
<organism evidence="3">
    <name type="scientific">marine sediment metagenome</name>
    <dbReference type="NCBI Taxonomy" id="412755"/>
    <lineage>
        <taxon>unclassified sequences</taxon>
        <taxon>metagenomes</taxon>
        <taxon>ecological metagenomes</taxon>
    </lineage>
</organism>
<dbReference type="InterPro" id="IPR055211">
    <property type="entry name" value="KH_PNO1_2nd"/>
</dbReference>